<evidence type="ECO:0000313" key="5">
    <source>
        <dbReference type="Proteomes" id="UP000225108"/>
    </source>
</evidence>
<evidence type="ECO:0000313" key="7">
    <source>
        <dbReference type="Proteomes" id="UP001185792"/>
    </source>
</evidence>
<evidence type="ECO:0000256" key="1">
    <source>
        <dbReference type="SAM" id="Phobius"/>
    </source>
</evidence>
<feature type="transmembrane region" description="Helical" evidence="1">
    <location>
        <begin position="6"/>
        <end position="28"/>
    </location>
</feature>
<reference evidence="2 7" key="3">
    <citation type="submission" date="2023-10" db="EMBL/GenBank/DDBJ databases">
        <title>Development of a sustainable strategy for remediation of hydrocarbon-contaminated territories based on the waste exchange concept.</title>
        <authorList>
            <person name="Krivoruchko A."/>
        </authorList>
    </citation>
    <scope>NUCLEOTIDE SEQUENCE [LARGE SCALE GENOMIC DNA]</scope>
    <source>
        <strain evidence="2 7">IEGM 1236</strain>
    </source>
</reference>
<dbReference type="GO" id="GO:0005886">
    <property type="term" value="C:plasma membrane"/>
    <property type="evidence" value="ECO:0007669"/>
    <property type="project" value="InterPro"/>
</dbReference>
<dbReference type="EMBL" id="JAWLUM010000003">
    <property type="protein sequence ID" value="MDV7135442.1"/>
    <property type="molecule type" value="Genomic_DNA"/>
</dbReference>
<dbReference type="InterPro" id="IPR011726">
    <property type="entry name" value="KdpF"/>
</dbReference>
<dbReference type="EMBL" id="RBKV01000001">
    <property type="protein sequence ID" value="RKR95875.1"/>
    <property type="molecule type" value="Genomic_DNA"/>
</dbReference>
<keyword evidence="7" id="KW-1185">Reference proteome</keyword>
<accession>A0A2G3PFL2</accession>
<reference evidence="3 5" key="1">
    <citation type="submission" date="2017-10" db="EMBL/GenBank/DDBJ databases">
        <title>The draft genome sequence of Williamsia sp. BULT 1.1 isolated from the semi-arid grassland soils from South Africa.</title>
        <authorList>
            <person name="Kabwe M.H."/>
            <person name="Govender N."/>
            <person name="Mutseka Lunga P."/>
            <person name="Vikram S."/>
            <person name="Makhalanyane T.P."/>
        </authorList>
    </citation>
    <scope>NUCLEOTIDE SEQUENCE [LARGE SCALE GENOMIC DNA]</scope>
    <source>
        <strain evidence="3 5">BULT 1.1</strain>
    </source>
</reference>
<name>A0A2G3PFL2_WILMA</name>
<dbReference type="RefSeq" id="WP_023960355.1">
    <property type="nucleotide sequence ID" value="NZ_CBCRXS010000002.1"/>
</dbReference>
<evidence type="ECO:0000313" key="4">
    <source>
        <dbReference type="EMBL" id="RKR95875.1"/>
    </source>
</evidence>
<keyword evidence="1" id="KW-0472">Membrane</keyword>
<dbReference type="Proteomes" id="UP000225108">
    <property type="component" value="Unassembled WGS sequence"/>
</dbReference>
<gene>
    <name evidence="3" type="ORF">CSW57_22600</name>
    <name evidence="4" type="ORF">DFJ75_2702</name>
    <name evidence="2" type="ORF">R4198_17215</name>
</gene>
<accession>A0A495K4W0</accession>
<sequence length="32" mass="3360">MTAEGVTNVVLVVVAIAVVLYLAVALVCPERF</sequence>
<evidence type="ECO:0000313" key="2">
    <source>
        <dbReference type="EMBL" id="MDV7135442.1"/>
    </source>
</evidence>
<dbReference type="EMBL" id="PEBD01000012">
    <property type="protein sequence ID" value="PHV64595.1"/>
    <property type="molecule type" value="Genomic_DNA"/>
</dbReference>
<dbReference type="Pfam" id="PF09604">
    <property type="entry name" value="Potass_KdpF"/>
    <property type="match status" value="1"/>
</dbReference>
<reference evidence="4 6" key="2">
    <citation type="submission" date="2018-10" db="EMBL/GenBank/DDBJ databases">
        <title>Sequencing the genomes of 1000 actinobacteria strains.</title>
        <authorList>
            <person name="Klenk H.-P."/>
        </authorList>
    </citation>
    <scope>NUCLEOTIDE SEQUENCE [LARGE SCALE GENOMIC DNA]</scope>
    <source>
        <strain evidence="4 6">DSM 44343</strain>
    </source>
</reference>
<comment type="caution">
    <text evidence="3">The sequence shown here is derived from an EMBL/GenBank/DDBJ whole genome shotgun (WGS) entry which is preliminary data.</text>
</comment>
<keyword evidence="1" id="KW-0812">Transmembrane</keyword>
<keyword evidence="1" id="KW-1133">Transmembrane helix</keyword>
<dbReference type="Proteomes" id="UP000274762">
    <property type="component" value="Unassembled WGS sequence"/>
</dbReference>
<evidence type="ECO:0000313" key="6">
    <source>
        <dbReference type="Proteomes" id="UP000274762"/>
    </source>
</evidence>
<dbReference type="GO" id="GO:0008556">
    <property type="term" value="F:P-type potassium transmembrane transporter activity"/>
    <property type="evidence" value="ECO:0007669"/>
    <property type="project" value="InterPro"/>
</dbReference>
<protein>
    <submittedName>
        <fullName evidence="4">F subunit of K+-transporting ATPase</fullName>
    </submittedName>
    <submittedName>
        <fullName evidence="3">Potassium-transporting ATPase subunit F</fullName>
    </submittedName>
</protein>
<organism evidence="3 5">
    <name type="scientific">Williamsia marianensis</name>
    <dbReference type="NCBI Taxonomy" id="85044"/>
    <lineage>
        <taxon>Bacteria</taxon>
        <taxon>Bacillati</taxon>
        <taxon>Actinomycetota</taxon>
        <taxon>Actinomycetes</taxon>
        <taxon>Mycobacteriales</taxon>
        <taxon>Nocardiaceae</taxon>
        <taxon>Williamsia</taxon>
    </lineage>
</organism>
<dbReference type="AlphaFoldDB" id="A0A2G3PFL2"/>
<evidence type="ECO:0000313" key="3">
    <source>
        <dbReference type="EMBL" id="PHV64595.1"/>
    </source>
</evidence>
<proteinExistence type="predicted"/>
<dbReference type="Proteomes" id="UP001185792">
    <property type="component" value="Unassembled WGS sequence"/>
</dbReference>